<dbReference type="Pfam" id="PF04055">
    <property type="entry name" value="Radical_SAM"/>
    <property type="match status" value="1"/>
</dbReference>
<dbReference type="InterPro" id="IPR007197">
    <property type="entry name" value="rSAM"/>
</dbReference>
<organism evidence="2 3">
    <name type="scientific">Faecousia intestinalis</name>
    <dbReference type="NCBI Taxonomy" id="3133167"/>
    <lineage>
        <taxon>Bacteria</taxon>
        <taxon>Bacillati</taxon>
        <taxon>Bacillota</taxon>
        <taxon>Clostridia</taxon>
        <taxon>Eubacteriales</taxon>
        <taxon>Oscillospiraceae</taxon>
        <taxon>Faecousia</taxon>
    </lineage>
</organism>
<feature type="domain" description="Radical SAM core" evidence="1">
    <location>
        <begin position="252"/>
        <end position="488"/>
    </location>
</feature>
<dbReference type="InterPro" id="IPR006638">
    <property type="entry name" value="Elp3/MiaA/NifB-like_rSAM"/>
</dbReference>
<dbReference type="NCBIfam" id="TIGR03960">
    <property type="entry name" value="rSAM_fuse_unch"/>
    <property type="match status" value="1"/>
</dbReference>
<dbReference type="CDD" id="cd01335">
    <property type="entry name" value="Radical_SAM"/>
    <property type="match status" value="1"/>
</dbReference>
<dbReference type="SFLD" id="SFLDG01082">
    <property type="entry name" value="B12-binding_domain_containing"/>
    <property type="match status" value="1"/>
</dbReference>
<name>A0ABV1G5E5_9FIRM</name>
<dbReference type="SUPFAM" id="SSF102114">
    <property type="entry name" value="Radical SAM enzymes"/>
    <property type="match status" value="1"/>
</dbReference>
<dbReference type="Proteomes" id="UP001491552">
    <property type="component" value="Unassembled WGS sequence"/>
</dbReference>
<proteinExistence type="predicted"/>
<evidence type="ECO:0000313" key="3">
    <source>
        <dbReference type="Proteomes" id="UP001491552"/>
    </source>
</evidence>
<dbReference type="Pfam" id="PF19864">
    <property type="entry name" value="Radical_SAM_N2"/>
    <property type="match status" value="1"/>
</dbReference>
<dbReference type="InterPro" id="IPR023404">
    <property type="entry name" value="rSAM_horseshoe"/>
</dbReference>
<dbReference type="Gene3D" id="3.80.30.20">
    <property type="entry name" value="tm_1862 like domain"/>
    <property type="match status" value="1"/>
</dbReference>
<dbReference type="RefSeq" id="WP_349135323.1">
    <property type="nucleotide sequence ID" value="NZ_JBBMFF010000175.1"/>
</dbReference>
<dbReference type="InterPro" id="IPR023862">
    <property type="entry name" value="CHP03960_rSAM"/>
</dbReference>
<keyword evidence="3" id="KW-1185">Reference proteome</keyword>
<protein>
    <submittedName>
        <fullName evidence="2">TIGR03960 family B12-binding radical SAM protein</fullName>
    </submittedName>
</protein>
<evidence type="ECO:0000259" key="1">
    <source>
        <dbReference type="PROSITE" id="PS51918"/>
    </source>
</evidence>
<dbReference type="SMART" id="SM00729">
    <property type="entry name" value="Elp3"/>
    <property type="match status" value="1"/>
</dbReference>
<comment type="caution">
    <text evidence="2">The sequence shown here is derived from an EMBL/GenBank/DDBJ whole genome shotgun (WGS) entry which is preliminary data.</text>
</comment>
<dbReference type="PROSITE" id="PS51918">
    <property type="entry name" value="RADICAL_SAM"/>
    <property type="match status" value="1"/>
</dbReference>
<reference evidence="2 3" key="1">
    <citation type="submission" date="2024-03" db="EMBL/GenBank/DDBJ databases">
        <title>Human intestinal bacterial collection.</title>
        <authorList>
            <person name="Pauvert C."/>
            <person name="Hitch T.C.A."/>
            <person name="Clavel T."/>
        </authorList>
    </citation>
    <scope>NUCLEOTIDE SEQUENCE [LARGE SCALE GENOMIC DNA]</scope>
    <source>
        <strain evidence="2 3">CLA-AA-H192</strain>
    </source>
</reference>
<dbReference type="PANTHER" id="PTHR42731:SF1">
    <property type="entry name" value="RADICAL SAM DOMAIN PROTEIN"/>
    <property type="match status" value="1"/>
</dbReference>
<evidence type="ECO:0000313" key="2">
    <source>
        <dbReference type="EMBL" id="MEQ2510643.1"/>
    </source>
</evidence>
<dbReference type="EMBL" id="JBBMFF010000175">
    <property type="protein sequence ID" value="MEQ2510643.1"/>
    <property type="molecule type" value="Genomic_DNA"/>
</dbReference>
<dbReference type="SFLD" id="SFLDS00029">
    <property type="entry name" value="Radical_SAM"/>
    <property type="match status" value="1"/>
</dbReference>
<accession>A0ABV1G5E5</accession>
<dbReference type="InterPro" id="IPR045784">
    <property type="entry name" value="Radical_SAM_N2"/>
</dbReference>
<dbReference type="PANTHER" id="PTHR42731">
    <property type="entry name" value="SLL1084 PROTEIN"/>
    <property type="match status" value="1"/>
</dbReference>
<dbReference type="InterPro" id="IPR058240">
    <property type="entry name" value="rSAM_sf"/>
</dbReference>
<sequence length="611" mass="69080">MTEKLERILPTVQKPARYVGGEYGQTMKDKRSVELRVAFCFPDTYEIGMSNLGMRILYAVMNRMEGVWCERVFAPWGDMEDAMRANGLPLYALESGDPVSEFDLIAFTIGYEMSYTNVLNMLRLSGVPLHAADRTGLEHMVFAGGACVYNPEPLADFIDFFSVGEGEESTPEILELYRRAKREGWSRSEFLRAVAQIEGVYVPSLYRHEWNADGTLASVTPLDGAPARVTKRIVQDLDTALYPTDGIVPNTEIVHDRSNLEVMRGCIRGCRFCQAGYTYRPVRPRSPETLRRQAIESLENSGCHEITLSSLSTSDYRGLPELADAMLDYCAPRKINLSLPSLRADNFSRDLMLRLQQVRKSGLTFAPEAGTQRLRDAINKNVTEQEILDTCAIAFEGGWNNVKLYFMLGLPTETDEDVLGIAKLVYEILKTWREHASNKKRGVRIHVATAFFVPKPFTPFQWEKQITPEEYLRRARLLKDNMPSKSIEYNWHAADLSRLEAVLARGDRRLGPVLEEAVRRGARLDGWDEYFSYQTWLDAFAACGVDPEFYTTRGFGLDELLPWDTISDGVSTGCLLRERERAYRSETTPDCRTACNGCGANRLLKGGRCDA</sequence>
<gene>
    <name evidence="2" type="ORF">WMO66_05180</name>
</gene>